<evidence type="ECO:0000313" key="2">
    <source>
        <dbReference type="EMBL" id="SEI92606.1"/>
    </source>
</evidence>
<feature type="region of interest" description="Disordered" evidence="1">
    <location>
        <begin position="1"/>
        <end position="24"/>
    </location>
</feature>
<reference evidence="2 3" key="1">
    <citation type="submission" date="2016-10" db="EMBL/GenBank/DDBJ databases">
        <authorList>
            <person name="de Groot N.N."/>
        </authorList>
    </citation>
    <scope>NUCLEOTIDE SEQUENCE [LARGE SCALE GENOMIC DNA]</scope>
    <source>
        <strain evidence="2 3">DSM 26515</strain>
    </source>
</reference>
<dbReference type="STRING" id="529704.SAMN02927913_1667"/>
<dbReference type="AlphaFoldDB" id="A0A1H6ULQ0"/>
<feature type="region of interest" description="Disordered" evidence="1">
    <location>
        <begin position="130"/>
        <end position="194"/>
    </location>
</feature>
<dbReference type="Proteomes" id="UP000199420">
    <property type="component" value="Unassembled WGS sequence"/>
</dbReference>
<evidence type="ECO:0000313" key="3">
    <source>
        <dbReference type="Proteomes" id="UP000199420"/>
    </source>
</evidence>
<dbReference type="EMBL" id="FNYC01000003">
    <property type="protein sequence ID" value="SEI92606.1"/>
    <property type="molecule type" value="Genomic_DNA"/>
</dbReference>
<sequence>MRPAIQSNGEGAHRERAQRQRSAQSAGERRAVVVLWRNAICSASCPLTATQRHVALCLSLYADHDGTRCHPSGEALAVATGLSTRSVRSSLTAIEEAGFARRQMMKGKGQAWRWTMWTLLLPEGAERLSLPKRKGEEADSAPLGEGMESDDTKVRNVVPKGEERRSTDFDHRDFDHIDQESSASALTPSKGKGKQERLTFKQWAESIVEGEALIPADHPEAIAIRTYADRVQLPTEFLGLAWEWFSRKYEESPKTYANWPRHLRNAVEGAWGGLWRINHEGRYVLTTAGEQLKRDLESA</sequence>
<name>A0A1H6ULQ0_9GAMM</name>
<protein>
    <recommendedName>
        <fullName evidence="4">Helix-turn-helix domain-containing protein</fullName>
    </recommendedName>
</protein>
<keyword evidence="3" id="KW-1185">Reference proteome</keyword>
<dbReference type="RefSeq" id="WP_342707640.1">
    <property type="nucleotide sequence ID" value="NZ_FNYC01000003.1"/>
</dbReference>
<evidence type="ECO:0000256" key="1">
    <source>
        <dbReference type="SAM" id="MobiDB-lite"/>
    </source>
</evidence>
<proteinExistence type="predicted"/>
<accession>A0A1H6ULQ0</accession>
<evidence type="ECO:0008006" key="4">
    <source>
        <dbReference type="Google" id="ProtNLM"/>
    </source>
</evidence>
<organism evidence="2 3">
    <name type="scientific">Frateuria terrea</name>
    <dbReference type="NCBI Taxonomy" id="529704"/>
    <lineage>
        <taxon>Bacteria</taxon>
        <taxon>Pseudomonadati</taxon>
        <taxon>Pseudomonadota</taxon>
        <taxon>Gammaproteobacteria</taxon>
        <taxon>Lysobacterales</taxon>
        <taxon>Rhodanobacteraceae</taxon>
        <taxon>Frateuria</taxon>
    </lineage>
</organism>
<gene>
    <name evidence="2" type="ORF">SAMN04487997_2060</name>
</gene>
<feature type="compositionally biased region" description="Basic and acidic residues" evidence="1">
    <location>
        <begin position="150"/>
        <end position="179"/>
    </location>
</feature>
<dbReference type="Pfam" id="PF13730">
    <property type="entry name" value="HTH_36"/>
    <property type="match status" value="1"/>
</dbReference>